<feature type="region of interest" description="Disordered" evidence="1">
    <location>
        <begin position="376"/>
        <end position="406"/>
    </location>
</feature>
<feature type="compositionally biased region" description="Basic and acidic residues" evidence="1">
    <location>
        <begin position="378"/>
        <end position="396"/>
    </location>
</feature>
<name>A0ABR1WU91_9PEZI</name>
<dbReference type="RefSeq" id="XP_066721246.1">
    <property type="nucleotide sequence ID" value="XM_066853105.1"/>
</dbReference>
<organism evidence="2 3">
    <name type="scientific">Apiospora phragmitis</name>
    <dbReference type="NCBI Taxonomy" id="2905665"/>
    <lineage>
        <taxon>Eukaryota</taxon>
        <taxon>Fungi</taxon>
        <taxon>Dikarya</taxon>
        <taxon>Ascomycota</taxon>
        <taxon>Pezizomycotina</taxon>
        <taxon>Sordariomycetes</taxon>
        <taxon>Xylariomycetidae</taxon>
        <taxon>Amphisphaeriales</taxon>
        <taxon>Apiosporaceae</taxon>
        <taxon>Apiospora</taxon>
    </lineage>
</organism>
<reference evidence="2 3" key="1">
    <citation type="submission" date="2023-01" db="EMBL/GenBank/DDBJ databases">
        <title>Analysis of 21 Apiospora genomes using comparative genomics revels a genus with tremendous synthesis potential of carbohydrate active enzymes and secondary metabolites.</title>
        <authorList>
            <person name="Sorensen T."/>
        </authorList>
    </citation>
    <scope>NUCLEOTIDE SEQUENCE [LARGE SCALE GENOMIC DNA]</scope>
    <source>
        <strain evidence="2 3">CBS 135458</strain>
    </source>
</reference>
<gene>
    <name evidence="2" type="ORF">PG994_001696</name>
</gene>
<dbReference type="GeneID" id="92086168"/>
<dbReference type="EMBL" id="JAQQWL010000002">
    <property type="protein sequence ID" value="KAK8086722.1"/>
    <property type="molecule type" value="Genomic_DNA"/>
</dbReference>
<comment type="caution">
    <text evidence="2">The sequence shown here is derived from an EMBL/GenBank/DDBJ whole genome shotgun (WGS) entry which is preliminary data.</text>
</comment>
<accession>A0ABR1WU91</accession>
<evidence type="ECO:0000313" key="2">
    <source>
        <dbReference type="EMBL" id="KAK8086722.1"/>
    </source>
</evidence>
<evidence type="ECO:0008006" key="4">
    <source>
        <dbReference type="Google" id="ProtNLM"/>
    </source>
</evidence>
<keyword evidence="3" id="KW-1185">Reference proteome</keyword>
<proteinExistence type="predicted"/>
<feature type="region of interest" description="Disordered" evidence="1">
    <location>
        <begin position="60"/>
        <end position="81"/>
    </location>
</feature>
<protein>
    <recommendedName>
        <fullName evidence="4">HNH nuclease domain-containing protein</fullName>
    </recommendedName>
</protein>
<dbReference type="Proteomes" id="UP001480595">
    <property type="component" value="Unassembled WGS sequence"/>
</dbReference>
<evidence type="ECO:0000256" key="1">
    <source>
        <dbReference type="SAM" id="MobiDB-lite"/>
    </source>
</evidence>
<sequence>MNTIIDTKRSRKVRRKHTTPEVGSLWDVLHDYQGTSLFVLPICWTDLHPKLLNCRFQQLSPQKTPTPTSSHSPRRSPHTSPTIVALGRDLDTLTCTETPRNMLTKNRALRNVMSTLFPTHLSKPKTCAELDLRFGDRFYPKAVRCQALWRHPDAAMSFDSATTWASTRSASQLISSMHVNIASDAPVLAYVSRSNLDHIRKNCFRIAPGPNRSYNGPVHRLQMLRSKNLIPSNLDEDQYFVAVIIAMAQQAAYADGPRGANISPRDVRVRLMTTSEEDDAFIVYTATVPAASLMMFHEPHKAPVGDAQIKIDYARVPIWPVMGLKERLGQVLGRDVVGHFDEHNMEMFEEETPAPIPESVSPKRRRDVLTEVLNASFSEDRDSSRDGNIGKRRCLEEGGGGELKDTPAVVLARSAAWREFARNAGNEENDKL</sequence>
<evidence type="ECO:0000313" key="3">
    <source>
        <dbReference type="Proteomes" id="UP001480595"/>
    </source>
</evidence>